<feature type="compositionally biased region" description="Gly residues" evidence="2">
    <location>
        <begin position="27"/>
        <end position="36"/>
    </location>
</feature>
<name>A0A7S2H1J3_9STRA</name>
<evidence type="ECO:0000259" key="3">
    <source>
        <dbReference type="Pfam" id="PF05004"/>
    </source>
</evidence>
<dbReference type="Pfam" id="PF05004">
    <property type="entry name" value="IFRD"/>
    <property type="match status" value="1"/>
</dbReference>
<evidence type="ECO:0000256" key="1">
    <source>
        <dbReference type="ARBA" id="ARBA00008828"/>
    </source>
</evidence>
<comment type="similarity">
    <text evidence="1">Belongs to the IFRD family.</text>
</comment>
<feature type="region of interest" description="Disordered" evidence="2">
    <location>
        <begin position="51"/>
        <end position="81"/>
    </location>
</feature>
<dbReference type="PANTHER" id="PTHR12354">
    <property type="entry name" value="INTERFERON-RELATED DEVELOPMENTAL REGULATOR"/>
    <property type="match status" value="1"/>
</dbReference>
<dbReference type="InterPro" id="IPR039777">
    <property type="entry name" value="IFRD"/>
</dbReference>
<proteinExistence type="inferred from homology"/>
<evidence type="ECO:0000256" key="2">
    <source>
        <dbReference type="SAM" id="MobiDB-lite"/>
    </source>
</evidence>
<feature type="compositionally biased region" description="Basic residues" evidence="2">
    <location>
        <begin position="1"/>
        <end position="14"/>
    </location>
</feature>
<dbReference type="InterPro" id="IPR016024">
    <property type="entry name" value="ARM-type_fold"/>
</dbReference>
<feature type="region of interest" description="Disordered" evidence="2">
    <location>
        <begin position="1"/>
        <end position="39"/>
    </location>
</feature>
<dbReference type="PANTHER" id="PTHR12354:SF1">
    <property type="entry name" value="INTERFERON-RELATED DEVELOPMENTAL REGULATOR 1"/>
    <property type="match status" value="1"/>
</dbReference>
<evidence type="ECO:0000313" key="4">
    <source>
        <dbReference type="EMBL" id="CAD9477505.1"/>
    </source>
</evidence>
<dbReference type="SUPFAM" id="SSF48371">
    <property type="entry name" value="ARM repeat"/>
    <property type="match status" value="1"/>
</dbReference>
<organism evidence="4">
    <name type="scientific">Helicotheca tamesis</name>
    <dbReference type="NCBI Taxonomy" id="374047"/>
    <lineage>
        <taxon>Eukaryota</taxon>
        <taxon>Sar</taxon>
        <taxon>Stramenopiles</taxon>
        <taxon>Ochrophyta</taxon>
        <taxon>Bacillariophyta</taxon>
        <taxon>Mediophyceae</taxon>
        <taxon>Lithodesmiophycidae</taxon>
        <taxon>Lithodesmiales</taxon>
        <taxon>Lithodesmiaceae</taxon>
        <taxon>Helicotheca</taxon>
    </lineage>
</organism>
<accession>A0A7S2H1J3</accession>
<dbReference type="InterPro" id="IPR007701">
    <property type="entry name" value="Interferon-rel_develop_reg_N"/>
</dbReference>
<reference evidence="4" key="1">
    <citation type="submission" date="2021-01" db="EMBL/GenBank/DDBJ databases">
        <authorList>
            <person name="Corre E."/>
            <person name="Pelletier E."/>
            <person name="Niang G."/>
            <person name="Scheremetjew M."/>
            <person name="Finn R."/>
            <person name="Kale V."/>
            <person name="Holt S."/>
            <person name="Cochrane G."/>
            <person name="Meng A."/>
            <person name="Brown T."/>
            <person name="Cohen L."/>
        </authorList>
    </citation>
    <scope>NUCLEOTIDE SEQUENCE</scope>
    <source>
        <strain evidence="4">CCMP826</strain>
    </source>
</reference>
<dbReference type="AlphaFoldDB" id="A0A7S2H1J3"/>
<dbReference type="Gene3D" id="1.25.10.10">
    <property type="entry name" value="Leucine-rich Repeat Variant"/>
    <property type="match status" value="1"/>
</dbReference>
<sequence length="501" mass="54930">MPKKPKSQRRKKGKSLGDIGENEGIEIFGGGGGGGEVDILSEDHTVADESSFNSFYEEFGDNGNSDNDTGAEEEDVSDPQSRAEIAASNRHTRLLEALSLASTIPTEKRTVKREQYLRRLFKAISQFAAGQSGQEAVLSRVDDAIVPACKTGLRGGSASPAEQYAACRVLEVTSVILGGDHDDYVEAVDRPLRIVVKSTGRAPQVRGAALRALSMIHFICDANEAGTNSVLDLCEEVCAPQYRGEDVCPTLRAIALDCWALLSTTVDDAYIAGDELGSETGENGRGVVILPLLSQCLNESNVELRCAAGECVALIHESRLNLGIDDDEGENASERRFRRGSWDGSEWEVLMDEVKQRVAELSVESGRHMSKKAKKEQRATFRDFMATIVDDEPPVEVVNFRGGTLNLKSWREIVQINFVRHCLQGGFQIQLMTNETLHMVFNIDAAIINDAEGASLSQLEKRLIMSKTSDVAKAADRDLTRRRRNRTNAKNYFITADGEDI</sequence>
<gene>
    <name evidence="4" type="ORF">HTAM1171_LOCUS2844</name>
</gene>
<protein>
    <recommendedName>
        <fullName evidence="3">Interferon-related developmental regulator N-terminal domain-containing protein</fullName>
    </recommendedName>
</protein>
<dbReference type="EMBL" id="HBGV01004722">
    <property type="protein sequence ID" value="CAD9477505.1"/>
    <property type="molecule type" value="Transcribed_RNA"/>
</dbReference>
<dbReference type="InterPro" id="IPR011989">
    <property type="entry name" value="ARM-like"/>
</dbReference>
<feature type="domain" description="Interferon-related developmental regulator N-terminal" evidence="3">
    <location>
        <begin position="65"/>
        <end position="388"/>
    </location>
</feature>